<sequence length="57" mass="6471">MKKLLSLIAVIAVTALVWYKENNPEFHFALSLAALATVVYLIRPLFSIRIKRNRAGE</sequence>
<dbReference type="EMBL" id="FXTN01000009">
    <property type="protein sequence ID" value="SMO86956.1"/>
    <property type="molecule type" value="Genomic_DNA"/>
</dbReference>
<dbReference type="Proteomes" id="UP000320300">
    <property type="component" value="Unassembled WGS sequence"/>
</dbReference>
<proteinExistence type="predicted"/>
<dbReference type="RefSeq" id="WP_185960523.1">
    <property type="nucleotide sequence ID" value="NZ_CBCSJO010000009.1"/>
</dbReference>
<protein>
    <submittedName>
        <fullName evidence="2">Uncharacterized protein</fullName>
    </submittedName>
</protein>
<keyword evidence="1" id="KW-1133">Transmembrane helix</keyword>
<accession>A0A521ESN4</accession>
<keyword evidence="1" id="KW-0472">Membrane</keyword>
<feature type="transmembrane region" description="Helical" evidence="1">
    <location>
        <begin position="25"/>
        <end position="46"/>
    </location>
</feature>
<organism evidence="2 3">
    <name type="scientific">Pedobacter westerhofensis</name>
    <dbReference type="NCBI Taxonomy" id="425512"/>
    <lineage>
        <taxon>Bacteria</taxon>
        <taxon>Pseudomonadati</taxon>
        <taxon>Bacteroidota</taxon>
        <taxon>Sphingobacteriia</taxon>
        <taxon>Sphingobacteriales</taxon>
        <taxon>Sphingobacteriaceae</taxon>
        <taxon>Pedobacter</taxon>
    </lineage>
</organism>
<evidence type="ECO:0000313" key="2">
    <source>
        <dbReference type="EMBL" id="SMO86956.1"/>
    </source>
</evidence>
<keyword evidence="1" id="KW-0812">Transmembrane</keyword>
<gene>
    <name evidence="2" type="ORF">SAMN06265348_10993</name>
</gene>
<evidence type="ECO:0000256" key="1">
    <source>
        <dbReference type="SAM" id="Phobius"/>
    </source>
</evidence>
<name>A0A521ESN4_9SPHI</name>
<keyword evidence="3" id="KW-1185">Reference proteome</keyword>
<reference evidence="2 3" key="1">
    <citation type="submission" date="2017-05" db="EMBL/GenBank/DDBJ databases">
        <authorList>
            <person name="Varghese N."/>
            <person name="Submissions S."/>
        </authorList>
    </citation>
    <scope>NUCLEOTIDE SEQUENCE [LARGE SCALE GENOMIC DNA]</scope>
    <source>
        <strain evidence="2 3">DSM 19036</strain>
    </source>
</reference>
<dbReference type="AlphaFoldDB" id="A0A521ESN4"/>
<evidence type="ECO:0000313" key="3">
    <source>
        <dbReference type="Proteomes" id="UP000320300"/>
    </source>
</evidence>